<evidence type="ECO:0000256" key="3">
    <source>
        <dbReference type="ARBA" id="ARBA00001974"/>
    </source>
</evidence>
<evidence type="ECO:0000256" key="18">
    <source>
        <dbReference type="ARBA" id="ARBA00048151"/>
    </source>
</evidence>
<dbReference type="NCBIfam" id="NF008730">
    <property type="entry name" value="PRK11750.1"/>
    <property type="match status" value="1"/>
</dbReference>
<dbReference type="Gene3D" id="3.60.20.10">
    <property type="entry name" value="Glutamine Phosphoribosylpyrophosphate, subunit 1, domain 1"/>
    <property type="match status" value="1"/>
</dbReference>
<comment type="cofactor">
    <cofactor evidence="3">
        <name>FAD</name>
        <dbReference type="ChEBI" id="CHEBI:57692"/>
    </cofactor>
</comment>
<dbReference type="eggNOG" id="COG0069">
    <property type="taxonomic scope" value="Bacteria"/>
</dbReference>
<dbReference type="RefSeq" id="WP_009143354.1">
    <property type="nucleotide sequence ID" value="NZ_GL830989.1"/>
</dbReference>
<dbReference type="SUPFAM" id="SSF69336">
    <property type="entry name" value="Alpha subunit of glutamate synthase, C-terminal domain"/>
    <property type="match status" value="1"/>
</dbReference>
<evidence type="ECO:0000256" key="1">
    <source>
        <dbReference type="ARBA" id="ARBA00001917"/>
    </source>
</evidence>
<comment type="cofactor">
    <cofactor evidence="1">
        <name>FMN</name>
        <dbReference type="ChEBI" id="CHEBI:58210"/>
    </cofactor>
</comment>
<dbReference type="InterPro" id="IPR017932">
    <property type="entry name" value="GATase_2_dom"/>
</dbReference>
<dbReference type="Pfam" id="PF01645">
    <property type="entry name" value="Glu_synthase"/>
    <property type="match status" value="1"/>
</dbReference>
<dbReference type="InterPro" id="IPR013785">
    <property type="entry name" value="Aldolase_TIM"/>
</dbReference>
<evidence type="ECO:0000259" key="21">
    <source>
        <dbReference type="PROSITE" id="PS51278"/>
    </source>
</evidence>
<reference evidence="22 23" key="1">
    <citation type="submission" date="2011-01" db="EMBL/GenBank/DDBJ databases">
        <authorList>
            <person name="Weinstock G."/>
            <person name="Sodergren E."/>
            <person name="Clifton S."/>
            <person name="Fulton L."/>
            <person name="Fulton B."/>
            <person name="Courtney L."/>
            <person name="Fronick C."/>
            <person name="Harrison M."/>
            <person name="Strong C."/>
            <person name="Farmer C."/>
            <person name="Delahaunty K."/>
            <person name="Markovic C."/>
            <person name="Hall O."/>
            <person name="Minx P."/>
            <person name="Tomlinson C."/>
            <person name="Mitreva M."/>
            <person name="Hou S."/>
            <person name="Chen J."/>
            <person name="Wollam A."/>
            <person name="Pepin K.H."/>
            <person name="Johnson M."/>
            <person name="Bhonagiri V."/>
            <person name="Zhang X."/>
            <person name="Suruliraj S."/>
            <person name="Warren W."/>
            <person name="Chinwalla A."/>
            <person name="Mardis E.R."/>
            <person name="Wilson R.K."/>
        </authorList>
    </citation>
    <scope>NUCLEOTIDE SEQUENCE [LARGE SCALE GENOMIC DNA]</scope>
    <source>
        <strain evidence="23">DSM 22608 / JCM 16073 / KCTC 15190 / YIT 12066</strain>
    </source>
</reference>
<dbReference type="Gene3D" id="3.20.20.70">
    <property type="entry name" value="Aldolase class I"/>
    <property type="match status" value="2"/>
</dbReference>
<evidence type="ECO:0000256" key="12">
    <source>
        <dbReference type="ARBA" id="ARBA00023002"/>
    </source>
</evidence>
<evidence type="ECO:0000313" key="22">
    <source>
        <dbReference type="EMBL" id="EFY07041.1"/>
    </source>
</evidence>
<dbReference type="GO" id="GO:0051538">
    <property type="term" value="F:3 iron, 4 sulfur cluster binding"/>
    <property type="evidence" value="ECO:0007669"/>
    <property type="project" value="UniProtKB-KW"/>
</dbReference>
<evidence type="ECO:0000256" key="14">
    <source>
        <dbReference type="ARBA" id="ARBA00023014"/>
    </source>
</evidence>
<evidence type="ECO:0000256" key="19">
    <source>
        <dbReference type="ARBA" id="ARBA00072108"/>
    </source>
</evidence>
<dbReference type="EC" id="1.4.1.13" evidence="5"/>
<dbReference type="FunFam" id="2.160.20.60:FF:000001">
    <property type="entry name" value="Glutamate synthase, large subunit"/>
    <property type="match status" value="1"/>
</dbReference>
<dbReference type="Pfam" id="PF01493">
    <property type="entry name" value="GXGXG"/>
    <property type="match status" value="1"/>
</dbReference>
<dbReference type="STRING" id="762983.HMPREF9444_01154"/>
<organism evidence="22 23">
    <name type="scientific">Succinatimonas hippei (strain DSM 22608 / JCM 16073 / KCTC 15190 / YIT 12066)</name>
    <dbReference type="NCBI Taxonomy" id="762983"/>
    <lineage>
        <taxon>Bacteria</taxon>
        <taxon>Pseudomonadati</taxon>
        <taxon>Pseudomonadota</taxon>
        <taxon>Gammaproteobacteria</taxon>
        <taxon>Aeromonadales</taxon>
        <taxon>Succinivibrionaceae</taxon>
        <taxon>Succinatimonas</taxon>
    </lineage>
</organism>
<dbReference type="CDD" id="cd02808">
    <property type="entry name" value="GltS_FMN"/>
    <property type="match status" value="1"/>
</dbReference>
<dbReference type="FunFam" id="3.20.20.70:FF:000031">
    <property type="entry name" value="Glutamate synthase 1 [NADH]"/>
    <property type="match status" value="1"/>
</dbReference>
<evidence type="ECO:0000313" key="23">
    <source>
        <dbReference type="Proteomes" id="UP000018458"/>
    </source>
</evidence>
<dbReference type="EMBL" id="AEVO01000053">
    <property type="protein sequence ID" value="EFY07041.1"/>
    <property type="molecule type" value="Genomic_DNA"/>
</dbReference>
<proteinExistence type="inferred from homology"/>
<comment type="cofactor">
    <cofactor evidence="2">
        <name>[3Fe-4S] cluster</name>
        <dbReference type="ChEBI" id="CHEBI:21137"/>
    </cofactor>
</comment>
<dbReference type="PANTHER" id="PTHR11938:SF133">
    <property type="entry name" value="GLUTAMATE SYNTHASE (NADH)"/>
    <property type="match status" value="1"/>
</dbReference>
<feature type="domain" description="Glutamine amidotransferase type-2" evidence="21">
    <location>
        <begin position="17"/>
        <end position="416"/>
    </location>
</feature>
<dbReference type="InterPro" id="IPR002489">
    <property type="entry name" value="Glu_synth_asu_C"/>
</dbReference>
<dbReference type="Gene3D" id="2.160.20.60">
    <property type="entry name" value="Glutamate synthase, alpha subunit, C-terminal domain"/>
    <property type="match status" value="1"/>
</dbReference>
<comment type="similarity">
    <text evidence="4">Belongs to the glutamate synthase family.</text>
</comment>
<dbReference type="CDD" id="cd00982">
    <property type="entry name" value="gltB_C"/>
    <property type="match status" value="1"/>
</dbReference>
<dbReference type="Pfam" id="PF04898">
    <property type="entry name" value="Glu_syn_central"/>
    <property type="match status" value="1"/>
</dbReference>
<dbReference type="InterPro" id="IPR050711">
    <property type="entry name" value="ET-N_metabolism_enzyme"/>
</dbReference>
<evidence type="ECO:0000256" key="6">
    <source>
        <dbReference type="ARBA" id="ARBA00022605"/>
    </source>
</evidence>
<dbReference type="HOGENOM" id="CLU_000422_8_2_6"/>
<name>E8LKB6_SUCHY</name>
<dbReference type="SUPFAM" id="SSF56235">
    <property type="entry name" value="N-terminal nucleophile aminohydrolases (Ntn hydrolases)"/>
    <property type="match status" value="1"/>
</dbReference>
<evidence type="ECO:0000256" key="16">
    <source>
        <dbReference type="ARBA" id="ARBA00023291"/>
    </source>
</evidence>
<keyword evidence="14" id="KW-0411">Iron-sulfur</keyword>
<evidence type="ECO:0000256" key="17">
    <source>
        <dbReference type="ARBA" id="ARBA00037898"/>
    </source>
</evidence>
<keyword evidence="8" id="KW-0288">FMN</keyword>
<evidence type="ECO:0000256" key="20">
    <source>
        <dbReference type="ARBA" id="ARBA00079921"/>
    </source>
</evidence>
<keyword evidence="23" id="KW-1185">Reference proteome</keyword>
<dbReference type="InterPro" id="IPR029055">
    <property type="entry name" value="Ntn_hydrolases_N"/>
</dbReference>
<sequence>MHQESGLYDSKFEHDACGVGMIANIKGKRSHSIVLKGLEILKNLTHRGAVGADLLQGDGAGILLQIPDELYRDEMLQQGITLPPYGEYGVGMIFLPREAASQHACQEEIERAILSEGQTILGWRDVSIDKDMPMSKAVKEKEPVIKQVFIGHSPDLSVTDAFERKLYIIRKKCSIAIYNLNLKHCKEFYIPSFSTHTVVYKGQLLASQVGIYYKDLTDSRCTSAFAIIHQRFSTNTFPQWSLAHPFRMIAHNGEINTLRGNFNWILAREKNISSPLFGSDLQKLWPLIFQDQSDSASFDNAVELLTMSGYPIAQAIMMMVPEAWEKNQSMDPKLRAFYEYHAAMMEPWDGPAAIVFTDGRQIGAALDRNGLRPARYYITDEEVILASEAGVLPVEEKKIVRKLRLEPGRMLLIDLEQGRIIDDHEIKTTLSTLRPYREWVEKLRFKLDHKEVKAPETLSPLNLNQLLKVFAYNREEVDRIIKNMAQNGQEPIMSMGNDAPLAVLSQKSCLLYDYFRQMFAQVTNPPIDPIREELVTSLVSFIGPRPNLLDIVSSNPPVRLEVEQPILTDEEMEQIRRISSYTSNKFRVKELDITYPLNWGSDGIEARLESIKAAAVDAVKSGVNILIVTDKNVSADRVAIPALLALSAVHLCLVANGLRTSTGLVVETGSARLVHHFALLAGYGAEAIHPYAALSLVKSMGSDLKEQDLLLHNYIKSIDKGLAKIMAKMGISTYMSYIGAQIFEAVGLNSEFIGRYFTNTNSPIEGIGLFEVAKEAVRSHKEAFAPKSYSDDMLSSGGNLNFRTDGEEHMWTPEAVILLQESVREKSYDKYKKYAQIINDQSKRLMTIRGMFKFKAANPIPLSEVESADNIVKRFSTAAMSMGSISAEAHCTLAIAMNRLGGMSNSGEGGEDPKRFEPIKEDTVLTDVLGDNVVVPIQLKKGDSLRSRIKQVASGRFGVTASYLESADVIQIKMAQGAKPGEGGQLPGHKVSPYIAYLRHCLPGIGLISPPPHHDIYSIEDLSELIYDLKLINPKAEISVKLVSEHGIGTVAAGVAKCKADHMVISGHDGGTGAAPVNSVKNTGSAWEIGLAEVEQTLQLNNLRSRVRLQVDGQIKTGRDVVIGAILGADEFGFGTAPLVTLGCVLMRKCQKNTCPAGIATQDPVLRKNFKGQADFVINYFYFVAEEAREIMASLGIRKIDDLIGRVDLLDKKQINDSIKAHDLSFKKIFFKVASSDSTYNTTKQQHDIDKALDSKFLNEVQNSLKNNKELSINSSVANTNRAVGTLISNAVTKNKKELADNFITLNLQGTAGQSFGAFLAKGITLNLTGEANDYVGKGLSGGIIKIRKAAEFSGKADENIIAGNTCLYGATSGKAFLNGRCGERFAVRNSGATAICEGCGDHGCEYMTGGTVMILGPVNRNFGAGMSGGIAYVYDPEHTLNNYLAAGNFIVSYCNEDSKHPGDFNDKTNIYNLLQEHVAATDSHKAAQILNDFDHELENFAKVLPQEYLKALQSINKENA</sequence>
<dbReference type="PANTHER" id="PTHR11938">
    <property type="entry name" value="FAD NADPH DEHYDROGENASE/OXIDOREDUCTASE"/>
    <property type="match status" value="1"/>
</dbReference>
<dbReference type="GO" id="GO:0004355">
    <property type="term" value="F:glutamate synthase (NADPH) activity"/>
    <property type="evidence" value="ECO:0007669"/>
    <property type="project" value="UniProtKB-EC"/>
</dbReference>
<dbReference type="eggNOG" id="COG0067">
    <property type="taxonomic scope" value="Bacteria"/>
</dbReference>
<accession>E8LKB6</accession>
<comment type="pathway">
    <text evidence="17">Amino-acid biosynthesis; L-glutamate biosynthesis via GLT pathway; L-glutamate from 2-oxoglutarate and L-glutamine (NADP(+) route): step 1/1.</text>
</comment>
<keyword evidence="13" id="KW-0408">Iron</keyword>
<comment type="catalytic activity">
    <reaction evidence="18">
        <text>2 L-glutamate + NADP(+) = L-glutamine + 2-oxoglutarate + NADPH + H(+)</text>
        <dbReference type="Rhea" id="RHEA:15501"/>
        <dbReference type="ChEBI" id="CHEBI:15378"/>
        <dbReference type="ChEBI" id="CHEBI:16810"/>
        <dbReference type="ChEBI" id="CHEBI:29985"/>
        <dbReference type="ChEBI" id="CHEBI:57783"/>
        <dbReference type="ChEBI" id="CHEBI:58349"/>
        <dbReference type="ChEBI" id="CHEBI:58359"/>
        <dbReference type="EC" id="1.4.1.13"/>
    </reaction>
</comment>
<gene>
    <name evidence="22" type="ORF">HMPREF9444_01154</name>
</gene>
<dbReference type="PROSITE" id="PS51278">
    <property type="entry name" value="GATASE_TYPE_2"/>
    <property type="match status" value="1"/>
</dbReference>
<dbReference type="GO" id="GO:0016740">
    <property type="term" value="F:transferase activity"/>
    <property type="evidence" value="ECO:0007669"/>
    <property type="project" value="UniProtKB-KW"/>
</dbReference>
<dbReference type="GO" id="GO:0046872">
    <property type="term" value="F:metal ion binding"/>
    <property type="evidence" value="ECO:0007669"/>
    <property type="project" value="UniProtKB-KW"/>
</dbReference>
<dbReference type="SUPFAM" id="SSF51395">
    <property type="entry name" value="FMN-linked oxidoreductases"/>
    <property type="match status" value="1"/>
</dbReference>
<evidence type="ECO:0000256" key="8">
    <source>
        <dbReference type="ARBA" id="ARBA00022643"/>
    </source>
</evidence>
<keyword evidence="16" id="KW-0003">3Fe-4S</keyword>
<evidence type="ECO:0000256" key="7">
    <source>
        <dbReference type="ARBA" id="ARBA00022630"/>
    </source>
</evidence>
<evidence type="ECO:0000256" key="9">
    <source>
        <dbReference type="ARBA" id="ARBA00022723"/>
    </source>
</evidence>
<dbReference type="InterPro" id="IPR002932">
    <property type="entry name" value="Glu_synthdom"/>
</dbReference>
<keyword evidence="12" id="KW-0560">Oxidoreductase</keyword>
<dbReference type="InterPro" id="IPR006982">
    <property type="entry name" value="Glu_synth_centr_N"/>
</dbReference>
<dbReference type="GO" id="GO:0019676">
    <property type="term" value="P:ammonia assimilation cycle"/>
    <property type="evidence" value="ECO:0007669"/>
    <property type="project" value="TreeGrafter"/>
</dbReference>
<keyword evidence="6" id="KW-0028">Amino-acid biosynthesis</keyword>
<evidence type="ECO:0000256" key="4">
    <source>
        <dbReference type="ARBA" id="ARBA00009716"/>
    </source>
</evidence>
<dbReference type="FunFam" id="3.60.20.10:FF:000001">
    <property type="entry name" value="Glutamate synthase, large subunit"/>
    <property type="match status" value="1"/>
</dbReference>
<keyword evidence="22" id="KW-0808">Transferase</keyword>
<keyword evidence="7" id="KW-0285">Flavoprotein</keyword>
<dbReference type="Proteomes" id="UP000018458">
    <property type="component" value="Unassembled WGS sequence"/>
</dbReference>
<keyword evidence="10" id="KW-0274">FAD</keyword>
<dbReference type="CDD" id="cd00713">
    <property type="entry name" value="GltS"/>
    <property type="match status" value="1"/>
</dbReference>
<evidence type="ECO:0000256" key="10">
    <source>
        <dbReference type="ARBA" id="ARBA00022827"/>
    </source>
</evidence>
<keyword evidence="9" id="KW-0479">Metal-binding</keyword>
<evidence type="ECO:0000256" key="15">
    <source>
        <dbReference type="ARBA" id="ARBA00023164"/>
    </source>
</evidence>
<comment type="caution">
    <text evidence="22">The sequence shown here is derived from an EMBL/GenBank/DDBJ whole genome shotgun (WGS) entry which is preliminary data.</text>
</comment>
<evidence type="ECO:0000256" key="2">
    <source>
        <dbReference type="ARBA" id="ARBA00001927"/>
    </source>
</evidence>
<keyword evidence="11 22" id="KW-0315">Glutamine amidotransferase</keyword>
<keyword evidence="15" id="KW-0314">Glutamate biosynthesis</keyword>
<evidence type="ECO:0000256" key="13">
    <source>
        <dbReference type="ARBA" id="ARBA00023004"/>
    </source>
</evidence>
<protein>
    <recommendedName>
        <fullName evidence="19">Glutamate synthase [NADPH] large chain</fullName>
        <ecNumber evidence="5">1.4.1.13</ecNumber>
    </recommendedName>
    <alternativeName>
        <fullName evidence="20">Glutamate synthase subunit alpha</fullName>
    </alternativeName>
</protein>
<evidence type="ECO:0000256" key="11">
    <source>
        <dbReference type="ARBA" id="ARBA00022962"/>
    </source>
</evidence>
<evidence type="ECO:0000256" key="5">
    <source>
        <dbReference type="ARBA" id="ARBA00012079"/>
    </source>
</evidence>
<dbReference type="Pfam" id="PF00310">
    <property type="entry name" value="GATase_2"/>
    <property type="match status" value="1"/>
</dbReference>
<dbReference type="GO" id="GO:0006537">
    <property type="term" value="P:glutamate biosynthetic process"/>
    <property type="evidence" value="ECO:0007669"/>
    <property type="project" value="UniProtKB-KW"/>
</dbReference>
<dbReference type="OrthoDB" id="9758182at2"/>
<dbReference type="InterPro" id="IPR036485">
    <property type="entry name" value="Glu_synth_asu_C_sf"/>
</dbReference>